<dbReference type="EMBL" id="OP765584">
    <property type="protein sequence ID" value="UZT29168.1"/>
    <property type="molecule type" value="Genomic_DNA"/>
</dbReference>
<feature type="transmembrane region" description="Helical" evidence="1">
    <location>
        <begin position="20"/>
        <end position="37"/>
    </location>
</feature>
<keyword evidence="1" id="KW-1133">Transmembrane helix</keyword>
<dbReference type="SUPFAM" id="SSF81324">
    <property type="entry name" value="Voltage-gated potassium channels"/>
    <property type="match status" value="1"/>
</dbReference>
<feature type="transmembrane region" description="Helical" evidence="1">
    <location>
        <begin position="109"/>
        <end position="125"/>
    </location>
</feature>
<keyword evidence="1" id="KW-0812">Transmembrane</keyword>
<name>A0A9E8GAY2_9VIRU</name>
<evidence type="ECO:0000256" key="1">
    <source>
        <dbReference type="SAM" id="Phobius"/>
    </source>
</evidence>
<protein>
    <submittedName>
        <fullName evidence="2">Uncharacterized protein</fullName>
    </submittedName>
</protein>
<dbReference type="Gene3D" id="1.10.287.70">
    <property type="match status" value="1"/>
</dbReference>
<sequence length="126" mass="14604">MKPILITQINSKISKNGKKYLLINFLSVITFGILYFFNDYFISNNIELAKKIGFVKKNYKSHNDKSNSLIYYIWFSLITQTTIGYTGLLNERTGMNIPFSKIGYNSFKILNILQISSIFIYASLFI</sequence>
<reference evidence="2" key="1">
    <citation type="submission" date="2022-11" db="EMBL/GenBank/DDBJ databases">
        <title>Genomics discovery of giant fungal viruses from subsurface oceanic crustal fluids.</title>
        <authorList>
            <person name="Bhattacharjee A.S."/>
            <person name="Schulz F."/>
            <person name="Woyke T."/>
            <person name="Orcutt B.N."/>
            <person name="Matinez Martinez J."/>
        </authorList>
    </citation>
    <scope>NUCLEOTIDE SEQUENCE</scope>
    <source>
        <strain evidence="2">VSAG8.JdFR</strain>
    </source>
</reference>
<evidence type="ECO:0000313" key="2">
    <source>
        <dbReference type="EMBL" id="UZT29168.1"/>
    </source>
</evidence>
<feature type="transmembrane region" description="Helical" evidence="1">
    <location>
        <begin position="69"/>
        <end position="88"/>
    </location>
</feature>
<organism evidence="2">
    <name type="scientific">Nucleocytoviricota sp</name>
    <dbReference type="NCBI Taxonomy" id="2809609"/>
    <lineage>
        <taxon>Viruses</taxon>
        <taxon>Varidnaviria</taxon>
        <taxon>Bamfordvirae</taxon>
        <taxon>Nucleocytoviricota</taxon>
    </lineage>
</organism>
<keyword evidence="1" id="KW-0472">Membrane</keyword>
<proteinExistence type="predicted"/>
<accession>A0A9E8GAY2</accession>